<evidence type="ECO:0000256" key="5">
    <source>
        <dbReference type="ARBA" id="ARBA00022496"/>
    </source>
</evidence>
<evidence type="ECO:0000256" key="14">
    <source>
        <dbReference type="PROSITE-ProRule" id="PRU01360"/>
    </source>
</evidence>
<comment type="caution">
    <text evidence="19">The sequence shown here is derived from an EMBL/GenBank/DDBJ whole genome shotgun (WGS) entry which is preliminary data.</text>
</comment>
<dbReference type="InterPro" id="IPR010105">
    <property type="entry name" value="TonB_sidphr_rcpt"/>
</dbReference>
<dbReference type="InterPro" id="IPR012910">
    <property type="entry name" value="Plug_dom"/>
</dbReference>
<keyword evidence="12 19" id="KW-0675">Receptor</keyword>
<evidence type="ECO:0000256" key="3">
    <source>
        <dbReference type="ARBA" id="ARBA00022448"/>
    </source>
</evidence>
<dbReference type="Pfam" id="PF00593">
    <property type="entry name" value="TonB_dep_Rec_b-barrel"/>
    <property type="match status" value="1"/>
</dbReference>
<dbReference type="InterPro" id="IPR036942">
    <property type="entry name" value="Beta-barrel_TonB_sf"/>
</dbReference>
<keyword evidence="5" id="KW-0410">Iron transport</keyword>
<keyword evidence="9" id="KW-0406">Ion transport</keyword>
<comment type="subcellular location">
    <subcellularLocation>
        <location evidence="1 14">Cell outer membrane</location>
        <topology evidence="1 14">Multi-pass membrane protein</topology>
    </subcellularLocation>
</comment>
<evidence type="ECO:0000256" key="9">
    <source>
        <dbReference type="ARBA" id="ARBA00023065"/>
    </source>
</evidence>
<proteinExistence type="inferred from homology"/>
<dbReference type="SUPFAM" id="SSF49452">
    <property type="entry name" value="Starch-binding domain-like"/>
    <property type="match status" value="1"/>
</dbReference>
<evidence type="ECO:0000256" key="12">
    <source>
        <dbReference type="ARBA" id="ARBA00023170"/>
    </source>
</evidence>
<dbReference type="Proteomes" id="UP000468388">
    <property type="component" value="Unassembled WGS sequence"/>
</dbReference>
<evidence type="ECO:0000313" key="20">
    <source>
        <dbReference type="Proteomes" id="UP000468388"/>
    </source>
</evidence>
<dbReference type="GO" id="GO:0038023">
    <property type="term" value="F:signaling receptor activity"/>
    <property type="evidence" value="ECO:0007669"/>
    <property type="project" value="InterPro"/>
</dbReference>
<comment type="similarity">
    <text evidence="2 14 15">Belongs to the TonB-dependent receptor family.</text>
</comment>
<evidence type="ECO:0000256" key="16">
    <source>
        <dbReference type="SAM" id="SignalP"/>
    </source>
</evidence>
<dbReference type="PANTHER" id="PTHR32552">
    <property type="entry name" value="FERRICHROME IRON RECEPTOR-RELATED"/>
    <property type="match status" value="1"/>
</dbReference>
<evidence type="ECO:0000259" key="17">
    <source>
        <dbReference type="Pfam" id="PF00593"/>
    </source>
</evidence>
<feature type="chain" id="PRO_5026773947" evidence="16">
    <location>
        <begin position="20"/>
        <end position="793"/>
    </location>
</feature>
<evidence type="ECO:0000313" key="19">
    <source>
        <dbReference type="EMBL" id="MVT40405.1"/>
    </source>
</evidence>
<reference evidence="19 20" key="1">
    <citation type="submission" date="2019-12" db="EMBL/GenBank/DDBJ databases">
        <title>The draft genomic sequence of strain Chitinophaga oryziterrae JCM 16595.</title>
        <authorList>
            <person name="Zhang X."/>
        </authorList>
    </citation>
    <scope>NUCLEOTIDE SEQUENCE [LARGE SCALE GENOMIC DNA]</scope>
    <source>
        <strain evidence="19 20">JCM 16595</strain>
    </source>
</reference>
<keyword evidence="7 16" id="KW-0732">Signal</keyword>
<keyword evidence="6 14" id="KW-0812">Transmembrane</keyword>
<dbReference type="RefSeq" id="WP_157299034.1">
    <property type="nucleotide sequence ID" value="NZ_BAAAZB010000005.1"/>
</dbReference>
<keyword evidence="11 14" id="KW-0472">Membrane</keyword>
<dbReference type="GO" id="GO:0030246">
    <property type="term" value="F:carbohydrate binding"/>
    <property type="evidence" value="ECO:0007669"/>
    <property type="project" value="InterPro"/>
</dbReference>
<dbReference type="InterPro" id="IPR039426">
    <property type="entry name" value="TonB-dep_rcpt-like"/>
</dbReference>
<dbReference type="Pfam" id="PF07715">
    <property type="entry name" value="Plug"/>
    <property type="match status" value="1"/>
</dbReference>
<dbReference type="SUPFAM" id="SSF56935">
    <property type="entry name" value="Porins"/>
    <property type="match status" value="1"/>
</dbReference>
<keyword evidence="13 14" id="KW-0998">Cell outer membrane</keyword>
<dbReference type="Gene3D" id="2.60.40.1120">
    <property type="entry name" value="Carboxypeptidase-like, regulatory domain"/>
    <property type="match status" value="1"/>
</dbReference>
<protein>
    <submittedName>
        <fullName evidence="19">TonB-dependent siderophore receptor</fullName>
    </submittedName>
</protein>
<dbReference type="Pfam" id="PF13715">
    <property type="entry name" value="CarbopepD_reg_2"/>
    <property type="match status" value="1"/>
</dbReference>
<evidence type="ECO:0000256" key="15">
    <source>
        <dbReference type="RuleBase" id="RU003357"/>
    </source>
</evidence>
<evidence type="ECO:0000256" key="2">
    <source>
        <dbReference type="ARBA" id="ARBA00009810"/>
    </source>
</evidence>
<evidence type="ECO:0000256" key="1">
    <source>
        <dbReference type="ARBA" id="ARBA00004571"/>
    </source>
</evidence>
<evidence type="ECO:0000256" key="11">
    <source>
        <dbReference type="ARBA" id="ARBA00023136"/>
    </source>
</evidence>
<dbReference type="EMBL" id="WRXO01000001">
    <property type="protein sequence ID" value="MVT40405.1"/>
    <property type="molecule type" value="Genomic_DNA"/>
</dbReference>
<name>A0A6N8J568_9BACT</name>
<accession>A0A6N8J568</accession>
<keyword evidence="20" id="KW-1185">Reference proteome</keyword>
<evidence type="ECO:0000256" key="4">
    <source>
        <dbReference type="ARBA" id="ARBA00022452"/>
    </source>
</evidence>
<dbReference type="GO" id="GO:0015891">
    <property type="term" value="P:siderophore transport"/>
    <property type="evidence" value="ECO:0007669"/>
    <property type="project" value="InterPro"/>
</dbReference>
<keyword evidence="4 14" id="KW-1134">Transmembrane beta strand</keyword>
<dbReference type="AlphaFoldDB" id="A0A6N8J568"/>
<dbReference type="OrthoDB" id="9775095at2"/>
<dbReference type="InterPro" id="IPR000531">
    <property type="entry name" value="Beta-barrel_TonB"/>
</dbReference>
<keyword evidence="8" id="KW-0408">Iron</keyword>
<dbReference type="GO" id="GO:0015344">
    <property type="term" value="F:siderophore uptake transmembrane transporter activity"/>
    <property type="evidence" value="ECO:0007669"/>
    <property type="project" value="TreeGrafter"/>
</dbReference>
<evidence type="ECO:0000259" key="18">
    <source>
        <dbReference type="Pfam" id="PF07715"/>
    </source>
</evidence>
<dbReference type="InterPro" id="IPR037066">
    <property type="entry name" value="Plug_dom_sf"/>
</dbReference>
<dbReference type="NCBIfam" id="TIGR01783">
    <property type="entry name" value="TonB-siderophor"/>
    <property type="match status" value="1"/>
</dbReference>
<evidence type="ECO:0000256" key="6">
    <source>
        <dbReference type="ARBA" id="ARBA00022692"/>
    </source>
</evidence>
<evidence type="ECO:0000256" key="7">
    <source>
        <dbReference type="ARBA" id="ARBA00022729"/>
    </source>
</evidence>
<keyword evidence="10 15" id="KW-0798">TonB box</keyword>
<gene>
    <name evidence="19" type="ORF">GO495_07410</name>
</gene>
<evidence type="ECO:0000256" key="8">
    <source>
        <dbReference type="ARBA" id="ARBA00023004"/>
    </source>
</evidence>
<dbReference type="CDD" id="cd01347">
    <property type="entry name" value="ligand_gated_channel"/>
    <property type="match status" value="1"/>
</dbReference>
<dbReference type="PROSITE" id="PS52016">
    <property type="entry name" value="TONB_DEPENDENT_REC_3"/>
    <property type="match status" value="1"/>
</dbReference>
<dbReference type="Gene3D" id="2.170.130.10">
    <property type="entry name" value="TonB-dependent receptor, plug domain"/>
    <property type="match status" value="1"/>
</dbReference>
<feature type="domain" description="TonB-dependent receptor plug" evidence="18">
    <location>
        <begin position="131"/>
        <end position="229"/>
    </location>
</feature>
<keyword evidence="3 14" id="KW-0813">Transport</keyword>
<feature type="signal peptide" evidence="16">
    <location>
        <begin position="1"/>
        <end position="19"/>
    </location>
</feature>
<evidence type="ECO:0000256" key="13">
    <source>
        <dbReference type="ARBA" id="ARBA00023237"/>
    </source>
</evidence>
<evidence type="ECO:0000256" key="10">
    <source>
        <dbReference type="ARBA" id="ARBA00023077"/>
    </source>
</evidence>
<sequence>MRLLLTTSICILLPVTLWAQNTGTVKGRVSTTDDKAIAFVNVSIPALKKGVITSEDGTYLIQGVPAGEYVLRISHIGIKTQEQQIEVIADTSLPVNVVMSRKASQLEEVVVNAQKGVNQKIVAVGKLAVPVMDLPQGIAIVDEQVIKDQQAMRLSDVIKNINGVYLATERGSTQENFSARGYAFSSTNMFKNGARVNSGAMPEVSGLERVEVLKGSAAILYGNVSPGGILNMVTKQPKFYKGGEISMRVGSYGLYKPAFDVYGPLNAKLAYRLNGTYEKANSYRDVVHSDRYYINPSLLYKVSDKTEIVLEGDYLYHKFTPDFGIGSIDNNKIPDVSRSAFFGTSWQYAKTQQTTATASIRHHFNDNWSLNGSASYQEYSRDYYSTERIQFKANGDWARPLNKTRSVEDYYAAQVNLSGKFNTGKIAHTLLVGADADRYLNKTYTYVQPTIYDTLNLFDPNKFIQRTGIPAYRDSSLASIPTNRFGAYVQDLISISEKVKVLAGIRWSFQEAQPTTTTYYTKKDSIGRGMPKTDKAFSPRVGLVYKPINTMAVFASYANSFTPNTGTDIYNNALKPSIIDQFELGIKNDFFKGALSANVTAYRIVNNNFTQMALFKADGTENTNTSVKESTDQQTISDGVEVDLSGHPVKGLDIIGGYSYNNMRYTKNENKKGNYVVGQRLVNTPAHTANLTAFYTFSDRGLKGLKVGAGAYYIGKRIGGWNNTIGQSYTYDRQIPVDGFITIDLNAGYTYKHFAVLAKVSNITNTYNYYVHENYSINPIPPTQLSVTVSYRL</sequence>
<feature type="domain" description="TonB-dependent receptor-like beta-barrel" evidence="17">
    <location>
        <begin position="306"/>
        <end position="763"/>
    </location>
</feature>
<dbReference type="PANTHER" id="PTHR32552:SF68">
    <property type="entry name" value="FERRICHROME OUTER MEMBRANE TRANSPORTER_PHAGE RECEPTOR"/>
    <property type="match status" value="1"/>
</dbReference>
<dbReference type="GO" id="GO:0009279">
    <property type="term" value="C:cell outer membrane"/>
    <property type="evidence" value="ECO:0007669"/>
    <property type="project" value="UniProtKB-SubCell"/>
</dbReference>
<dbReference type="Gene3D" id="2.40.170.20">
    <property type="entry name" value="TonB-dependent receptor, beta-barrel domain"/>
    <property type="match status" value="1"/>
</dbReference>
<dbReference type="InterPro" id="IPR013784">
    <property type="entry name" value="Carb-bd-like_fold"/>
</dbReference>
<organism evidence="19 20">
    <name type="scientific">Chitinophaga oryziterrae</name>
    <dbReference type="NCBI Taxonomy" id="1031224"/>
    <lineage>
        <taxon>Bacteria</taxon>
        <taxon>Pseudomonadati</taxon>
        <taxon>Bacteroidota</taxon>
        <taxon>Chitinophagia</taxon>
        <taxon>Chitinophagales</taxon>
        <taxon>Chitinophagaceae</taxon>
        <taxon>Chitinophaga</taxon>
    </lineage>
</organism>